<evidence type="ECO:0000313" key="2">
    <source>
        <dbReference type="EMBL" id="GFC97661.1"/>
    </source>
</evidence>
<dbReference type="EMBL" id="BKCJ011167442">
    <property type="protein sequence ID" value="GFC97661.1"/>
    <property type="molecule type" value="Genomic_DNA"/>
</dbReference>
<comment type="caution">
    <text evidence="2">The sequence shown here is derived from an EMBL/GenBank/DDBJ whole genome shotgun (WGS) entry which is preliminary data.</text>
</comment>
<gene>
    <name evidence="2" type="ORF">Tci_869631</name>
</gene>
<organism evidence="2">
    <name type="scientific">Tanacetum cinerariifolium</name>
    <name type="common">Dalmatian daisy</name>
    <name type="synonym">Chrysanthemum cinerariifolium</name>
    <dbReference type="NCBI Taxonomy" id="118510"/>
    <lineage>
        <taxon>Eukaryota</taxon>
        <taxon>Viridiplantae</taxon>
        <taxon>Streptophyta</taxon>
        <taxon>Embryophyta</taxon>
        <taxon>Tracheophyta</taxon>
        <taxon>Spermatophyta</taxon>
        <taxon>Magnoliopsida</taxon>
        <taxon>eudicotyledons</taxon>
        <taxon>Gunneridae</taxon>
        <taxon>Pentapetalae</taxon>
        <taxon>asterids</taxon>
        <taxon>campanulids</taxon>
        <taxon>Asterales</taxon>
        <taxon>Asteraceae</taxon>
        <taxon>Asteroideae</taxon>
        <taxon>Anthemideae</taxon>
        <taxon>Anthemidinae</taxon>
        <taxon>Tanacetum</taxon>
    </lineage>
</organism>
<proteinExistence type="predicted"/>
<sequence>LTNSINYKPISVENQANKSAGSTKASNNASTQANDDQSANSEEIDLYKEHFVLHIWYAYSTTIKSSGDNIEKKTNFKTCEKPISQVEQIFLEDLEKLKRKEKEANDAAESLRKEATHDIQNANTSSTNLLNTVSIPLSTAGPSRSFNDVQVKGFLLIHLYDDEGV</sequence>
<reference evidence="2" key="1">
    <citation type="journal article" date="2019" name="Sci. Rep.">
        <title>Draft genome of Tanacetum cinerariifolium, the natural source of mosquito coil.</title>
        <authorList>
            <person name="Yamashiro T."/>
            <person name="Shiraishi A."/>
            <person name="Satake H."/>
            <person name="Nakayama K."/>
        </authorList>
    </citation>
    <scope>NUCLEOTIDE SEQUENCE</scope>
</reference>
<name>A0A699SIX7_TANCI</name>
<protein>
    <submittedName>
        <fullName evidence="2">Uncharacterized protein</fullName>
    </submittedName>
</protein>
<feature type="non-terminal residue" evidence="2">
    <location>
        <position position="1"/>
    </location>
</feature>
<dbReference type="AlphaFoldDB" id="A0A699SIX7"/>
<evidence type="ECO:0000256" key="1">
    <source>
        <dbReference type="SAM" id="MobiDB-lite"/>
    </source>
</evidence>
<accession>A0A699SIX7</accession>
<feature type="non-terminal residue" evidence="2">
    <location>
        <position position="165"/>
    </location>
</feature>
<feature type="region of interest" description="Disordered" evidence="1">
    <location>
        <begin position="1"/>
        <end position="40"/>
    </location>
</feature>